<sequence>MVWVRFPGLSLEYWEVKNLLAMGKTLGRPMHVDETTAMRKLGYFASVLVDIDLSKKIPDKIWVESKNYGVAFWQEVRLGKLPDYCTHCKGVGHMVSSCRFLKKDLAQTGKTVVAQTLGETAVVNTSQGQGMREKPMTRNQKKKWRKKNRTANEEVPNSKTQPLIVEEHVPRQQEDERAEGNRSETDDVVVEVDRQRTAVGKAIETNHELLERYEPQIQSSEMLEIQELNTEQNIEDGNARPNMEMDGNAEEEQSEVDGMSQHNSPVECITIPQGNIFHALEEAEKILESGNWAEQMEKKEQQVKNKKGYKPLWQHITVKSGNLFLSFVHANSAYGIRRALWSELSQLGLVVEPWAVVGDFNIVYEISERKGRGTPCLAAISDFNSFIYSNALIDSTNMGFKYSWCNKRMGHRRMYQKIDRMLVNQGWIDVRAGWRSRILKRRHSDHCPIVGWNTKIPKPSNIPFRFKQAWVHHENLREVVERSWKEPLHDAPIRKVVKKLKRLKIVLKEWSWRVYGNTKQHLKALEDKFENILK</sequence>
<dbReference type="SUPFAM" id="SSF56219">
    <property type="entry name" value="DNase I-like"/>
    <property type="match status" value="1"/>
</dbReference>
<organism evidence="2 3">
    <name type="scientific">Coptis chinensis</name>
    <dbReference type="NCBI Taxonomy" id="261450"/>
    <lineage>
        <taxon>Eukaryota</taxon>
        <taxon>Viridiplantae</taxon>
        <taxon>Streptophyta</taxon>
        <taxon>Embryophyta</taxon>
        <taxon>Tracheophyta</taxon>
        <taxon>Spermatophyta</taxon>
        <taxon>Magnoliopsida</taxon>
        <taxon>Ranunculales</taxon>
        <taxon>Ranunculaceae</taxon>
        <taxon>Coptidoideae</taxon>
        <taxon>Coptis</taxon>
    </lineage>
</organism>
<dbReference type="Proteomes" id="UP000631114">
    <property type="component" value="Unassembled WGS sequence"/>
</dbReference>
<dbReference type="PANTHER" id="PTHR33710:SF64">
    <property type="entry name" value="ENDONUCLEASE_EXONUCLEASE_PHOSPHATASE DOMAIN-CONTAINING PROTEIN"/>
    <property type="match status" value="1"/>
</dbReference>
<proteinExistence type="predicted"/>
<protein>
    <recommendedName>
        <fullName evidence="4">DUF4283 domain-containing protein</fullName>
    </recommendedName>
</protein>
<evidence type="ECO:0000256" key="1">
    <source>
        <dbReference type="SAM" id="MobiDB-lite"/>
    </source>
</evidence>
<dbReference type="Gene3D" id="3.60.10.10">
    <property type="entry name" value="Endonuclease/exonuclease/phosphatase"/>
    <property type="match status" value="1"/>
</dbReference>
<evidence type="ECO:0000313" key="3">
    <source>
        <dbReference type="Proteomes" id="UP000631114"/>
    </source>
</evidence>
<feature type="compositionally biased region" description="Basic residues" evidence="1">
    <location>
        <begin position="139"/>
        <end position="149"/>
    </location>
</feature>
<evidence type="ECO:0008006" key="4">
    <source>
        <dbReference type="Google" id="ProtNLM"/>
    </source>
</evidence>
<feature type="region of interest" description="Disordered" evidence="1">
    <location>
        <begin position="124"/>
        <end position="158"/>
    </location>
</feature>
<reference evidence="2 3" key="1">
    <citation type="submission" date="2020-10" db="EMBL/GenBank/DDBJ databases">
        <title>The Coptis chinensis genome and diversification of protoberbering-type alkaloids.</title>
        <authorList>
            <person name="Wang B."/>
            <person name="Shu S."/>
            <person name="Song C."/>
            <person name="Liu Y."/>
        </authorList>
    </citation>
    <scope>NUCLEOTIDE SEQUENCE [LARGE SCALE GENOMIC DNA]</scope>
    <source>
        <strain evidence="2">HL-2020</strain>
        <tissue evidence="2">Leaf</tissue>
    </source>
</reference>
<dbReference type="OrthoDB" id="1096772at2759"/>
<dbReference type="AlphaFoldDB" id="A0A835LQ43"/>
<dbReference type="InterPro" id="IPR036691">
    <property type="entry name" value="Endo/exonu/phosph_ase_sf"/>
</dbReference>
<comment type="caution">
    <text evidence="2">The sequence shown here is derived from an EMBL/GenBank/DDBJ whole genome shotgun (WGS) entry which is preliminary data.</text>
</comment>
<evidence type="ECO:0000313" key="2">
    <source>
        <dbReference type="EMBL" id="KAF9600727.1"/>
    </source>
</evidence>
<dbReference type="EMBL" id="JADFTS010000006">
    <property type="protein sequence ID" value="KAF9600727.1"/>
    <property type="molecule type" value="Genomic_DNA"/>
</dbReference>
<accession>A0A835LQ43</accession>
<keyword evidence="3" id="KW-1185">Reference proteome</keyword>
<name>A0A835LQ43_9MAGN</name>
<dbReference type="PANTHER" id="PTHR33710">
    <property type="entry name" value="BNAC02G09200D PROTEIN"/>
    <property type="match status" value="1"/>
</dbReference>
<gene>
    <name evidence="2" type="ORF">IFM89_011414</name>
</gene>